<dbReference type="OrthoDB" id="428260at2759"/>
<organism evidence="4 5">
    <name type="scientific">Ophiocordyceps australis</name>
    <dbReference type="NCBI Taxonomy" id="1399860"/>
    <lineage>
        <taxon>Eukaryota</taxon>
        <taxon>Fungi</taxon>
        <taxon>Dikarya</taxon>
        <taxon>Ascomycota</taxon>
        <taxon>Pezizomycotina</taxon>
        <taxon>Sordariomycetes</taxon>
        <taxon>Hypocreomycetidae</taxon>
        <taxon>Hypocreales</taxon>
        <taxon>Ophiocordycipitaceae</taxon>
        <taxon>Ophiocordyceps</taxon>
    </lineage>
</organism>
<evidence type="ECO:0000259" key="3">
    <source>
        <dbReference type="Pfam" id="PF00144"/>
    </source>
</evidence>
<protein>
    <recommendedName>
        <fullName evidence="3">Beta-lactamase-related domain-containing protein</fullName>
    </recommendedName>
</protein>
<gene>
    <name evidence="4" type="ORF">CDD82_1003</name>
</gene>
<dbReference type="Pfam" id="PF00144">
    <property type="entry name" value="Beta-lactamase"/>
    <property type="match status" value="1"/>
</dbReference>
<dbReference type="InterPro" id="IPR050789">
    <property type="entry name" value="Diverse_Enzym_Activities"/>
</dbReference>
<comment type="similarity">
    <text evidence="1">Belongs to the class-A beta-lactamase family.</text>
</comment>
<evidence type="ECO:0000256" key="1">
    <source>
        <dbReference type="ARBA" id="ARBA00009009"/>
    </source>
</evidence>
<feature type="domain" description="Beta-lactamase-related" evidence="3">
    <location>
        <begin position="7"/>
        <end position="341"/>
    </location>
</feature>
<dbReference type="EMBL" id="NJEU01001270">
    <property type="protein sequence ID" value="PHH67923.1"/>
    <property type="molecule type" value="Genomic_DNA"/>
</dbReference>
<keyword evidence="2" id="KW-0378">Hydrolase</keyword>
<keyword evidence="5" id="KW-1185">Reference proteome</keyword>
<name>A0A2C5YJY2_9HYPO</name>
<dbReference type="InterPro" id="IPR001466">
    <property type="entry name" value="Beta-lactam-related"/>
</dbReference>
<dbReference type="InterPro" id="IPR012338">
    <property type="entry name" value="Beta-lactam/transpept-like"/>
</dbReference>
<dbReference type="PANTHER" id="PTHR43283:SF17">
    <property type="entry name" value="(LOVD), PUTATIVE (AFU_ORTHOLOGUE AFUA_5G00920)-RELATED"/>
    <property type="match status" value="1"/>
</dbReference>
<accession>A0A2C5YJY2</accession>
<evidence type="ECO:0000313" key="5">
    <source>
        <dbReference type="Proteomes" id="UP000224854"/>
    </source>
</evidence>
<evidence type="ECO:0000256" key="2">
    <source>
        <dbReference type="ARBA" id="ARBA00022801"/>
    </source>
</evidence>
<dbReference type="Gene3D" id="3.40.710.10">
    <property type="entry name" value="DD-peptidase/beta-lactamase superfamily"/>
    <property type="match status" value="1"/>
</dbReference>
<dbReference type="GO" id="GO:0016787">
    <property type="term" value="F:hydrolase activity"/>
    <property type="evidence" value="ECO:0007669"/>
    <property type="project" value="UniProtKB-KW"/>
</dbReference>
<proteinExistence type="inferred from homology"/>
<comment type="caution">
    <text evidence="4">The sequence shown here is derived from an EMBL/GenBank/DDBJ whole genome shotgun (WGS) entry which is preliminary data.</text>
</comment>
<dbReference type="Proteomes" id="UP000224854">
    <property type="component" value="Unassembled WGS sequence"/>
</dbReference>
<dbReference type="AlphaFoldDB" id="A0A2C5YJY2"/>
<dbReference type="PANTHER" id="PTHR43283">
    <property type="entry name" value="BETA-LACTAMASE-RELATED"/>
    <property type="match status" value="1"/>
</dbReference>
<evidence type="ECO:0000313" key="4">
    <source>
        <dbReference type="EMBL" id="PHH67923.1"/>
    </source>
</evidence>
<sequence length="400" mass="43767">MAERINKAYQDAVHSGLLAGASVVIGDKNANVLYSNDFGKASSKPGRDDAFTSQTVCAIASMTKLMTAVAVLQCVQEGLVDLEQDVRPLVPDMGSYGVITGFDQNSKTAILEADETPITLRMLLSHTSGFEYEPVNPLLLQWRASRNEHVFASGPTLYHKAHLPRAFAAGTGWAYGYGYDWAGRVVEVVTGMTLEAYMQKHIWTPLAIQDVTFFPKQNPGIRSRLADISALSDQGKPPAVDAPSFTMLQDLVDCLGGTGIYSCAKDYYTFLSAVLRRDARLLPAASYTELFRPQLGDMAQRAFDKYIALSPLHTQSIGLGAPLGIRRSWSFAGVVFLDGEPGRFEKGTHMWYGLTCPLWFIDHEAGICGTALCQMTPETLPIILPVHYEMQRGATELVKG</sequence>
<reference evidence="4 5" key="1">
    <citation type="submission" date="2017-06" db="EMBL/GenBank/DDBJ databases">
        <title>Ant-infecting Ophiocordyceps genomes reveal a high diversity of potential behavioral manipulation genes and a possible major role for enterotoxins.</title>
        <authorList>
            <person name="De Bekker C."/>
            <person name="Evans H.C."/>
            <person name="Brachmann A."/>
            <person name="Hughes D.P."/>
        </authorList>
    </citation>
    <scope>NUCLEOTIDE SEQUENCE [LARGE SCALE GENOMIC DNA]</scope>
    <source>
        <strain evidence="4 5">1348a</strain>
    </source>
</reference>
<dbReference type="SUPFAM" id="SSF56601">
    <property type="entry name" value="beta-lactamase/transpeptidase-like"/>
    <property type="match status" value="1"/>
</dbReference>